<accession>A0A919A2K7</accession>
<keyword evidence="3" id="KW-1185">Reference proteome</keyword>
<organism evidence="2 3">
    <name type="scientific">Streptomyces spiralis</name>
    <dbReference type="NCBI Taxonomy" id="66376"/>
    <lineage>
        <taxon>Bacteria</taxon>
        <taxon>Bacillati</taxon>
        <taxon>Actinomycetota</taxon>
        <taxon>Actinomycetes</taxon>
        <taxon>Kitasatosporales</taxon>
        <taxon>Streptomycetaceae</taxon>
        <taxon>Streptomyces</taxon>
    </lineage>
</organism>
<dbReference type="SMART" id="SM00347">
    <property type="entry name" value="HTH_MARR"/>
    <property type="match status" value="1"/>
</dbReference>
<reference evidence="2" key="2">
    <citation type="submission" date="2020-09" db="EMBL/GenBank/DDBJ databases">
        <authorList>
            <person name="Sun Q."/>
            <person name="Ohkuma M."/>
        </authorList>
    </citation>
    <scope>NUCLEOTIDE SEQUENCE</scope>
    <source>
        <strain evidence="2">JCM 3302</strain>
    </source>
</reference>
<dbReference type="AlphaFoldDB" id="A0A919A2K7"/>
<dbReference type="Proteomes" id="UP000641386">
    <property type="component" value="Unassembled WGS sequence"/>
</dbReference>
<dbReference type="PRINTS" id="PR00598">
    <property type="entry name" value="HTHMARR"/>
</dbReference>
<proteinExistence type="predicted"/>
<feature type="domain" description="HTH marR-type" evidence="1">
    <location>
        <begin position="118"/>
        <end position="248"/>
    </location>
</feature>
<dbReference type="Gene3D" id="1.10.10.10">
    <property type="entry name" value="Winged helix-like DNA-binding domain superfamily/Winged helix DNA-binding domain"/>
    <property type="match status" value="1"/>
</dbReference>
<dbReference type="PANTHER" id="PTHR33164:SF57">
    <property type="entry name" value="MARR-FAMILY TRANSCRIPTIONAL REGULATOR"/>
    <property type="match status" value="1"/>
</dbReference>
<dbReference type="SUPFAM" id="SSF46785">
    <property type="entry name" value="Winged helix' DNA-binding domain"/>
    <property type="match status" value="1"/>
</dbReference>
<gene>
    <name evidence="2" type="ORF">GCM10014715_42990</name>
</gene>
<evidence type="ECO:0000313" key="2">
    <source>
        <dbReference type="EMBL" id="GHE82603.1"/>
    </source>
</evidence>
<dbReference type="Pfam" id="PF01047">
    <property type="entry name" value="MarR"/>
    <property type="match status" value="1"/>
</dbReference>
<dbReference type="InterPro" id="IPR039422">
    <property type="entry name" value="MarR/SlyA-like"/>
</dbReference>
<evidence type="ECO:0000259" key="1">
    <source>
        <dbReference type="PROSITE" id="PS50995"/>
    </source>
</evidence>
<evidence type="ECO:0000313" key="3">
    <source>
        <dbReference type="Proteomes" id="UP000641386"/>
    </source>
</evidence>
<protein>
    <recommendedName>
        <fullName evidence="1">HTH marR-type domain-containing protein</fullName>
    </recommendedName>
</protein>
<dbReference type="GO" id="GO:0003700">
    <property type="term" value="F:DNA-binding transcription factor activity"/>
    <property type="evidence" value="ECO:0007669"/>
    <property type="project" value="InterPro"/>
</dbReference>
<dbReference type="InterPro" id="IPR036388">
    <property type="entry name" value="WH-like_DNA-bd_sf"/>
</dbReference>
<comment type="caution">
    <text evidence="2">The sequence shown here is derived from an EMBL/GenBank/DDBJ whole genome shotgun (WGS) entry which is preliminary data.</text>
</comment>
<dbReference type="EMBL" id="BNBC01000020">
    <property type="protein sequence ID" value="GHE82603.1"/>
    <property type="molecule type" value="Genomic_DNA"/>
</dbReference>
<dbReference type="PANTHER" id="PTHR33164">
    <property type="entry name" value="TRANSCRIPTIONAL REGULATOR, MARR FAMILY"/>
    <property type="match status" value="1"/>
</dbReference>
<dbReference type="InterPro" id="IPR000835">
    <property type="entry name" value="HTH_MarR-typ"/>
</dbReference>
<name>A0A919A2K7_9ACTN</name>
<dbReference type="PROSITE" id="PS50995">
    <property type="entry name" value="HTH_MARR_2"/>
    <property type="match status" value="1"/>
</dbReference>
<sequence length="281" mass="30569">MARDPSENAGAAQARGLFPLLLHTHPSAPSHAPESVWPSLGLPPPDPRFGLNGLVLELRRGDPGTGCLLHLQVYVRNTCLCQVFAPPTTDLFACSNQPPVWLPQATITGGVMAGQAQFEELARQLSAIGAVKRDMGRILPSDCPAGSAAVLTLLGRHGDMRMSKLAELLAVDMSVTSRHVAHVAARGWIERLPDPADKRSRILRLTPVGVDRLDDLYRRTTHLFAERLSDWTDDEVGQLIRLMTRLRDSFGDCRTSAVRIPEPAAPVVEETTLTTRTPAST</sequence>
<reference evidence="2" key="1">
    <citation type="journal article" date="2014" name="Int. J. Syst. Evol. Microbiol.">
        <title>Complete genome sequence of Corynebacterium casei LMG S-19264T (=DSM 44701T), isolated from a smear-ripened cheese.</title>
        <authorList>
            <consortium name="US DOE Joint Genome Institute (JGI-PGF)"/>
            <person name="Walter F."/>
            <person name="Albersmeier A."/>
            <person name="Kalinowski J."/>
            <person name="Ruckert C."/>
        </authorList>
    </citation>
    <scope>NUCLEOTIDE SEQUENCE</scope>
    <source>
        <strain evidence="2">JCM 3302</strain>
    </source>
</reference>
<dbReference type="GO" id="GO:0006950">
    <property type="term" value="P:response to stress"/>
    <property type="evidence" value="ECO:0007669"/>
    <property type="project" value="TreeGrafter"/>
</dbReference>
<dbReference type="InterPro" id="IPR036390">
    <property type="entry name" value="WH_DNA-bd_sf"/>
</dbReference>